<feature type="transmembrane region" description="Helical" evidence="1">
    <location>
        <begin position="203"/>
        <end position="223"/>
    </location>
</feature>
<feature type="transmembrane region" description="Helical" evidence="1">
    <location>
        <begin position="50"/>
        <end position="68"/>
    </location>
</feature>
<dbReference type="AlphaFoldDB" id="A0AAV4ZHQ4"/>
<name>A0AAV4ZHQ4_9HYPH</name>
<reference evidence="3" key="2">
    <citation type="submission" date="2021-08" db="EMBL/GenBank/DDBJ databases">
        <authorList>
            <person name="Tani A."/>
            <person name="Ola A."/>
            <person name="Ogura Y."/>
            <person name="Katsura K."/>
            <person name="Hayashi T."/>
        </authorList>
    </citation>
    <scope>NUCLEOTIDE SEQUENCE</scope>
    <source>
        <strain evidence="3">DSM 16372</strain>
    </source>
</reference>
<keyword evidence="2" id="KW-0732">Signal</keyword>
<evidence type="ECO:0000256" key="2">
    <source>
        <dbReference type="SAM" id="SignalP"/>
    </source>
</evidence>
<feature type="signal peptide" evidence="2">
    <location>
        <begin position="1"/>
        <end position="23"/>
    </location>
</feature>
<proteinExistence type="predicted"/>
<dbReference type="Proteomes" id="UP001055247">
    <property type="component" value="Unassembled WGS sequence"/>
</dbReference>
<dbReference type="RefSeq" id="WP_238229897.1">
    <property type="nucleotide sequence ID" value="NZ_BPQO01000005.1"/>
</dbReference>
<accession>A0AAV4ZHQ4</accession>
<protein>
    <submittedName>
        <fullName evidence="3">Uncharacterized protein</fullName>
    </submittedName>
</protein>
<evidence type="ECO:0000313" key="4">
    <source>
        <dbReference type="Proteomes" id="UP001055247"/>
    </source>
</evidence>
<keyword evidence="4" id="KW-1185">Reference proteome</keyword>
<evidence type="ECO:0000313" key="3">
    <source>
        <dbReference type="EMBL" id="GJD87979.1"/>
    </source>
</evidence>
<keyword evidence="1" id="KW-0812">Transmembrane</keyword>
<dbReference type="EMBL" id="BPQO01000005">
    <property type="protein sequence ID" value="GJD87979.1"/>
    <property type="molecule type" value="Genomic_DNA"/>
</dbReference>
<feature type="transmembrane region" description="Helical" evidence="1">
    <location>
        <begin position="80"/>
        <end position="102"/>
    </location>
</feature>
<organism evidence="3 4">
    <name type="scientific">Methylobacterium hispanicum</name>
    <dbReference type="NCBI Taxonomy" id="270350"/>
    <lineage>
        <taxon>Bacteria</taxon>
        <taxon>Pseudomonadati</taxon>
        <taxon>Pseudomonadota</taxon>
        <taxon>Alphaproteobacteria</taxon>
        <taxon>Hyphomicrobiales</taxon>
        <taxon>Methylobacteriaceae</taxon>
        <taxon>Methylobacterium</taxon>
    </lineage>
</organism>
<feature type="chain" id="PRO_5043966286" evidence="2">
    <location>
        <begin position="24"/>
        <end position="243"/>
    </location>
</feature>
<keyword evidence="1" id="KW-0472">Membrane</keyword>
<feature type="transmembrane region" description="Helical" evidence="1">
    <location>
        <begin position="161"/>
        <end position="183"/>
    </location>
</feature>
<sequence>MRGAPILLAAAPVAAALAALALAAATGLSQRSGLPGAVEPFAYGFFLDRYPLFAFGLVYGLVRIVCAVSAPGPASPVRRAVLGLLGLGLLLAVSLYPTFGGLVLRAGFGTGSMAFLTNTPLWAAYAIGAAVAALLFGLALGVPVVLATLRRRATEGFWRRVRRGLVTATASFLALWIGAAVLGLAREAGIGPWPRRPFAGDEALRAALMVLAATLPHALVSLVRAGRPEPVRRPSLKDRLRPM</sequence>
<reference evidence="3" key="1">
    <citation type="journal article" date="2016" name="Front. Microbiol.">
        <title>Genome Sequence of the Piezophilic, Mesophilic Sulfate-Reducing Bacterium Desulfovibrio indicus J2T.</title>
        <authorList>
            <person name="Cao J."/>
            <person name="Maignien L."/>
            <person name="Shao Z."/>
            <person name="Alain K."/>
            <person name="Jebbar M."/>
        </authorList>
    </citation>
    <scope>NUCLEOTIDE SEQUENCE</scope>
    <source>
        <strain evidence="3">DSM 16372</strain>
    </source>
</reference>
<keyword evidence="1" id="KW-1133">Transmembrane helix</keyword>
<evidence type="ECO:0000256" key="1">
    <source>
        <dbReference type="SAM" id="Phobius"/>
    </source>
</evidence>
<comment type="caution">
    <text evidence="3">The sequence shown here is derived from an EMBL/GenBank/DDBJ whole genome shotgun (WGS) entry which is preliminary data.</text>
</comment>
<feature type="transmembrane region" description="Helical" evidence="1">
    <location>
        <begin position="122"/>
        <end position="149"/>
    </location>
</feature>
<gene>
    <name evidence="3" type="ORF">BHAOGJBA_1486</name>
</gene>